<feature type="domain" description="ATP nucleosidase Cap17-like N-terminal" evidence="1">
    <location>
        <begin position="6"/>
        <end position="235"/>
    </location>
</feature>
<protein>
    <recommendedName>
        <fullName evidence="1">ATP nucleosidase Cap17-like N-terminal domain-containing protein</fullName>
    </recommendedName>
</protein>
<dbReference type="AlphaFoldDB" id="J0CBZ4"/>
<dbReference type="EMBL" id="JH719395">
    <property type="protein sequence ID" value="EJC80672.1"/>
    <property type="molecule type" value="Genomic_DNA"/>
</dbReference>
<gene>
    <name evidence="2" type="ORF">Rleg4DRAFT_2308</name>
</gene>
<dbReference type="InterPro" id="IPR041327">
    <property type="entry name" value="Cap17-like_N"/>
</dbReference>
<name>J0CBZ4_RHILT</name>
<dbReference type="OrthoDB" id="5379851at2"/>
<dbReference type="Proteomes" id="UP000005732">
    <property type="component" value="Unassembled WGS sequence"/>
</dbReference>
<proteinExistence type="predicted"/>
<evidence type="ECO:0000313" key="3">
    <source>
        <dbReference type="Proteomes" id="UP000005732"/>
    </source>
</evidence>
<dbReference type="HOGENOM" id="CLU_060069_0_0_5"/>
<dbReference type="Pfam" id="PF18178">
    <property type="entry name" value="Cap17-like_N"/>
    <property type="match status" value="1"/>
</dbReference>
<accession>J0CBZ4</accession>
<evidence type="ECO:0000313" key="2">
    <source>
        <dbReference type="EMBL" id="EJC80672.1"/>
    </source>
</evidence>
<organism evidence="2 3">
    <name type="scientific">Rhizobium leguminosarum bv. trifolii WSM2297</name>
    <dbReference type="NCBI Taxonomy" id="754762"/>
    <lineage>
        <taxon>Bacteria</taxon>
        <taxon>Pseudomonadati</taxon>
        <taxon>Pseudomonadota</taxon>
        <taxon>Alphaproteobacteria</taxon>
        <taxon>Hyphomicrobiales</taxon>
        <taxon>Rhizobiaceae</taxon>
        <taxon>Rhizobium/Agrobacterium group</taxon>
        <taxon>Rhizobium</taxon>
    </lineage>
</organism>
<dbReference type="RefSeq" id="WP_003581389.1">
    <property type="nucleotide sequence ID" value="NZ_JH719395.1"/>
</dbReference>
<sequence length="388" mass="43076">MPRSPLFGRRIHITGSISKELEHASVENVGLARQFVAALVKELVKNGANFVVPVDGEPTRDIDGNPKIFDWLIWETIEKNVILRPPDAPGIMAVAVQHHKSEGQIPPQYREMWDGLRRSDKVKIDNASFWNMASKRMEAQAYWGDILIPIGGEEGALFLTNLYASNGKPVVPVNIPITPQGTGARRVFEFGLGRANTKRLFQTSGAIDAHGWLNRVNFASQSNVNAMVQDFVDLLEALVPPKAFAVRLLDPTHENFKAVEDFFEGVVKPVVEGKLGFKLLVVDGRQSVDQSRIDADIFAKLHHSQLVIADVTGSRPNCFIELGYALGRGHPTILTAMKGEKFPFDITTYAGFPWVPTKTSVDLQKELFEHWTSVQARPPLVDVEPLIS</sequence>
<reference evidence="2 3" key="1">
    <citation type="submission" date="2012-02" db="EMBL/GenBank/DDBJ databases">
        <title>Improved High-Quality Draft Sequence of Rhizobium leguminosarum bv. trifolii WSM2297.</title>
        <authorList>
            <consortium name="US DOE Joint Genome Institute"/>
            <person name="Lucas S."/>
            <person name="Han J."/>
            <person name="Lapidus A."/>
            <person name="Cheng J.-F."/>
            <person name="Goodwin L."/>
            <person name="Pitluck S."/>
            <person name="Peters L."/>
            <person name="Ovchinnikova G."/>
            <person name="Zhang X."/>
            <person name="Detter J.C."/>
            <person name="Han C."/>
            <person name="Tapia R."/>
            <person name="Land M."/>
            <person name="Hauser L."/>
            <person name="Kyrpides N."/>
            <person name="Ivanova N."/>
            <person name="Pagani I."/>
            <person name="Brau L."/>
            <person name="Yates R."/>
            <person name="O'Hara G."/>
            <person name="Rui T."/>
            <person name="Howieson J."/>
            <person name="Reeve W."/>
            <person name="Woyke T."/>
        </authorList>
    </citation>
    <scope>NUCLEOTIDE SEQUENCE [LARGE SCALE GENOMIC DNA]</scope>
    <source>
        <strain evidence="2 3">WSM2297</strain>
    </source>
</reference>
<evidence type="ECO:0000259" key="1">
    <source>
        <dbReference type="Pfam" id="PF18178"/>
    </source>
</evidence>